<name>A0A1V1NST8_9BACT</name>
<comment type="caution">
    <text evidence="2">The sequence shown here is derived from an EMBL/GenBank/DDBJ whole genome shotgun (WGS) entry which is preliminary data.</text>
</comment>
<dbReference type="AlphaFoldDB" id="A0A1V1NST8"/>
<proteinExistence type="predicted"/>
<accession>A0A1V1NST8</accession>
<gene>
    <name evidence="2" type="ORF">OMM_13905</name>
</gene>
<evidence type="ECO:0000313" key="2">
    <source>
        <dbReference type="EMBL" id="ETR65660.1"/>
    </source>
</evidence>
<reference evidence="3" key="1">
    <citation type="submission" date="2012-11" db="EMBL/GenBank/DDBJ databases">
        <authorList>
            <person name="Lucero-Rivera Y.E."/>
            <person name="Tovar-Ramirez D."/>
        </authorList>
    </citation>
    <scope>NUCLEOTIDE SEQUENCE [LARGE SCALE GENOMIC DNA]</scope>
    <source>
        <strain evidence="3">Araruama</strain>
    </source>
</reference>
<sequence>MEMSMKLIDIGLFRSWCLQLPEATHEVSGKEEYFKVHNNTFAMIASNGIRIKCIPDNFKKRFSIRISVFQNNMDSFIGFGFIAVKIFILKIFMNILSIPMKLL</sequence>
<dbReference type="Proteomes" id="UP000189670">
    <property type="component" value="Unassembled WGS sequence"/>
</dbReference>
<evidence type="ECO:0000256" key="1">
    <source>
        <dbReference type="SAM" id="Phobius"/>
    </source>
</evidence>
<protein>
    <submittedName>
        <fullName evidence="2">Uncharacterized protein</fullName>
    </submittedName>
</protein>
<keyword evidence="1" id="KW-1133">Transmembrane helix</keyword>
<feature type="transmembrane region" description="Helical" evidence="1">
    <location>
        <begin position="76"/>
        <end position="96"/>
    </location>
</feature>
<organism evidence="2 3">
    <name type="scientific">Candidatus Magnetoglobus multicellularis str. Araruama</name>
    <dbReference type="NCBI Taxonomy" id="890399"/>
    <lineage>
        <taxon>Bacteria</taxon>
        <taxon>Pseudomonadati</taxon>
        <taxon>Thermodesulfobacteriota</taxon>
        <taxon>Desulfobacteria</taxon>
        <taxon>Desulfobacterales</taxon>
        <taxon>Desulfobacteraceae</taxon>
        <taxon>Candidatus Magnetoglobus</taxon>
    </lineage>
</organism>
<evidence type="ECO:0000313" key="3">
    <source>
        <dbReference type="Proteomes" id="UP000189670"/>
    </source>
</evidence>
<keyword evidence="1" id="KW-0472">Membrane</keyword>
<keyword evidence="1" id="KW-0812">Transmembrane</keyword>
<dbReference type="EMBL" id="ATBP01002610">
    <property type="protein sequence ID" value="ETR65660.1"/>
    <property type="molecule type" value="Genomic_DNA"/>
</dbReference>